<dbReference type="InterPro" id="IPR001173">
    <property type="entry name" value="Glyco_trans_2-like"/>
</dbReference>
<comment type="caution">
    <text evidence="2">The sequence shown here is derived from an EMBL/GenBank/DDBJ whole genome shotgun (WGS) entry which is preliminary data.</text>
</comment>
<dbReference type="Proteomes" id="UP000823618">
    <property type="component" value="Unassembled WGS sequence"/>
</dbReference>
<dbReference type="PANTHER" id="PTHR48090">
    <property type="entry name" value="UNDECAPRENYL-PHOSPHATE 4-DEOXY-4-FORMAMIDO-L-ARABINOSE TRANSFERASE-RELATED"/>
    <property type="match status" value="1"/>
</dbReference>
<reference evidence="2" key="1">
    <citation type="submission" date="2020-10" db="EMBL/GenBank/DDBJ databases">
        <authorList>
            <person name="Gilroy R."/>
        </authorList>
    </citation>
    <scope>NUCLEOTIDE SEQUENCE</scope>
    <source>
        <strain evidence="2">E3-2379</strain>
    </source>
</reference>
<dbReference type="Pfam" id="PF00535">
    <property type="entry name" value="Glycos_transf_2"/>
    <property type="match status" value="1"/>
</dbReference>
<protein>
    <submittedName>
        <fullName evidence="2">Glycosyltransferase family 2 protein</fullName>
    </submittedName>
</protein>
<evidence type="ECO:0000313" key="3">
    <source>
        <dbReference type="Proteomes" id="UP000823618"/>
    </source>
</evidence>
<dbReference type="InterPro" id="IPR029044">
    <property type="entry name" value="Nucleotide-diphossugar_trans"/>
</dbReference>
<reference evidence="2" key="2">
    <citation type="journal article" date="2021" name="PeerJ">
        <title>Extensive microbial diversity within the chicken gut microbiome revealed by metagenomics and culture.</title>
        <authorList>
            <person name="Gilroy R."/>
            <person name="Ravi A."/>
            <person name="Getino M."/>
            <person name="Pursley I."/>
            <person name="Horton D.L."/>
            <person name="Alikhan N.F."/>
            <person name="Baker D."/>
            <person name="Gharbi K."/>
            <person name="Hall N."/>
            <person name="Watson M."/>
            <person name="Adriaenssens E.M."/>
            <person name="Foster-Nyarko E."/>
            <person name="Jarju S."/>
            <person name="Secka A."/>
            <person name="Antonio M."/>
            <person name="Oren A."/>
            <person name="Chaudhuri R.R."/>
            <person name="La Ragione R."/>
            <person name="Hildebrand F."/>
            <person name="Pallen M.J."/>
        </authorList>
    </citation>
    <scope>NUCLEOTIDE SEQUENCE</scope>
    <source>
        <strain evidence="2">E3-2379</strain>
    </source>
</reference>
<dbReference type="PANTHER" id="PTHR48090:SF7">
    <property type="entry name" value="RFBJ PROTEIN"/>
    <property type="match status" value="1"/>
</dbReference>
<dbReference type="AlphaFoldDB" id="A0A9D9HZ13"/>
<dbReference type="SUPFAM" id="SSF53448">
    <property type="entry name" value="Nucleotide-diphospho-sugar transferases"/>
    <property type="match status" value="1"/>
</dbReference>
<proteinExistence type="predicted"/>
<dbReference type="CDD" id="cd04179">
    <property type="entry name" value="DPM_DPG-synthase_like"/>
    <property type="match status" value="1"/>
</dbReference>
<accession>A0A9D9HZ13</accession>
<sequence>MEQKQILLIIPAYNEAESIEKVLINVKKHRLIPYMDVLVIDDGSLDDTAQKVKNQGVKVISQVFNMGYGVALQTGYKYAVEHRYEYVIQMDADGQHDLVNLDRICEKLGCLTEKENAPDIVVGSRFLEGSQSFKMSKLKMIAIHIFRIVVAHTTGCKLTDLTSGLQGMNKKAFSYYAQYQNFDTKYPDLNMLVQMLLLGFEIQEIPAIMYERVAGVSMHAGLLKAGKYMILMSLSTLKVYLLYRKKRIKEIEKRG</sequence>
<dbReference type="EMBL" id="JADIML010000073">
    <property type="protein sequence ID" value="MBO8462780.1"/>
    <property type="molecule type" value="Genomic_DNA"/>
</dbReference>
<name>A0A9D9HZ13_9FIRM</name>
<organism evidence="2 3">
    <name type="scientific">Candidatus Scybalomonas excrementavium</name>
    <dbReference type="NCBI Taxonomy" id="2840943"/>
    <lineage>
        <taxon>Bacteria</taxon>
        <taxon>Bacillati</taxon>
        <taxon>Bacillota</taxon>
        <taxon>Clostridia</taxon>
        <taxon>Lachnospirales</taxon>
        <taxon>Lachnospiraceae</taxon>
        <taxon>Lachnospiraceae incertae sedis</taxon>
        <taxon>Candidatus Scybalomonas</taxon>
    </lineage>
</organism>
<evidence type="ECO:0000313" key="2">
    <source>
        <dbReference type="EMBL" id="MBO8462780.1"/>
    </source>
</evidence>
<dbReference type="InterPro" id="IPR050256">
    <property type="entry name" value="Glycosyltransferase_2"/>
</dbReference>
<dbReference type="Gene3D" id="3.90.550.10">
    <property type="entry name" value="Spore Coat Polysaccharide Biosynthesis Protein SpsA, Chain A"/>
    <property type="match status" value="1"/>
</dbReference>
<evidence type="ECO:0000259" key="1">
    <source>
        <dbReference type="Pfam" id="PF00535"/>
    </source>
</evidence>
<feature type="domain" description="Glycosyltransferase 2-like" evidence="1">
    <location>
        <begin position="8"/>
        <end position="173"/>
    </location>
</feature>
<gene>
    <name evidence="2" type="ORF">IAC13_02475</name>
</gene>